<dbReference type="InterPro" id="IPR013148">
    <property type="entry name" value="Glyco_hydro_32_N"/>
</dbReference>
<dbReference type="InterPro" id="IPR051214">
    <property type="entry name" value="GH32_Enzymes"/>
</dbReference>
<dbReference type="PROSITE" id="PS00609">
    <property type="entry name" value="GLYCOSYL_HYDROL_F32"/>
    <property type="match status" value="1"/>
</dbReference>
<dbReference type="InterPro" id="IPR023296">
    <property type="entry name" value="Glyco_hydro_beta-prop_sf"/>
</dbReference>
<dbReference type="Gene3D" id="2.115.10.20">
    <property type="entry name" value="Glycosyl hydrolase domain, family 43"/>
    <property type="match status" value="1"/>
</dbReference>
<name>A0ABU0Q7Z4_STRAH</name>
<feature type="domain" description="Glycosyl hydrolase family 32 N-terminal" evidence="4">
    <location>
        <begin position="14"/>
        <end position="84"/>
    </location>
</feature>
<accession>A0ABU0Q7Z4</accession>
<dbReference type="SUPFAM" id="SSF75005">
    <property type="entry name" value="Arabinanase/levansucrase/invertase"/>
    <property type="match status" value="1"/>
</dbReference>
<proteinExistence type="inferred from homology"/>
<sequence length="86" mass="9822">MSTAPRDLFRPVAHLRPPRNWINDPNGLVFHDGHYHAFYQYNPYGSTHANMHWGHFRSPDLLTWEPLPIALSPTPGGVDADGCFLR</sequence>
<comment type="similarity">
    <text evidence="1">Belongs to the glycosyl hydrolase 32 family.</text>
</comment>
<evidence type="ECO:0000256" key="1">
    <source>
        <dbReference type="ARBA" id="ARBA00009902"/>
    </source>
</evidence>
<comment type="caution">
    <text evidence="5">The sequence shown here is derived from an EMBL/GenBank/DDBJ whole genome shotgun (WGS) entry which is preliminary data.</text>
</comment>
<dbReference type="PANTHER" id="PTHR43101">
    <property type="entry name" value="BETA-FRUCTOSIDASE"/>
    <property type="match status" value="1"/>
</dbReference>
<evidence type="ECO:0000313" key="5">
    <source>
        <dbReference type="EMBL" id="MDQ0686795.1"/>
    </source>
</evidence>
<evidence type="ECO:0000256" key="2">
    <source>
        <dbReference type="ARBA" id="ARBA00022801"/>
    </source>
</evidence>
<protein>
    <submittedName>
        <fullName evidence="5">Sucrose-6-phosphate hydrolase SacC (GH32 family)</fullName>
    </submittedName>
</protein>
<dbReference type="PANTHER" id="PTHR43101:SF1">
    <property type="entry name" value="BETA-FRUCTOSIDASE"/>
    <property type="match status" value="1"/>
</dbReference>
<dbReference type="RefSeq" id="WP_307046576.1">
    <property type="nucleotide sequence ID" value="NZ_JAUSYA010000001.1"/>
</dbReference>
<keyword evidence="3" id="KW-0326">Glycosidase</keyword>
<organism evidence="5 6">
    <name type="scientific">Streptomyces achromogenes</name>
    <dbReference type="NCBI Taxonomy" id="67255"/>
    <lineage>
        <taxon>Bacteria</taxon>
        <taxon>Bacillati</taxon>
        <taxon>Actinomycetota</taxon>
        <taxon>Actinomycetes</taxon>
        <taxon>Kitasatosporales</taxon>
        <taxon>Streptomycetaceae</taxon>
        <taxon>Streptomyces</taxon>
    </lineage>
</organism>
<dbReference type="EMBL" id="JAUSYA010000001">
    <property type="protein sequence ID" value="MDQ0686795.1"/>
    <property type="molecule type" value="Genomic_DNA"/>
</dbReference>
<gene>
    <name evidence="5" type="ORF">QFZ56_005758</name>
</gene>
<dbReference type="Pfam" id="PF00251">
    <property type="entry name" value="Glyco_hydro_32N"/>
    <property type="match status" value="1"/>
</dbReference>
<evidence type="ECO:0000259" key="4">
    <source>
        <dbReference type="Pfam" id="PF00251"/>
    </source>
</evidence>
<keyword evidence="6" id="KW-1185">Reference proteome</keyword>
<keyword evidence="2 5" id="KW-0378">Hydrolase</keyword>
<reference evidence="5 6" key="1">
    <citation type="submission" date="2023-07" db="EMBL/GenBank/DDBJ databases">
        <title>Comparative genomics of wheat-associated soil bacteria to identify genetic determinants of phenazine resistance.</title>
        <authorList>
            <person name="Mouncey N."/>
        </authorList>
    </citation>
    <scope>NUCLEOTIDE SEQUENCE [LARGE SCALE GENOMIC DNA]</scope>
    <source>
        <strain evidence="5 6">W4I19-2</strain>
    </source>
</reference>
<dbReference type="GO" id="GO:0016787">
    <property type="term" value="F:hydrolase activity"/>
    <property type="evidence" value="ECO:0007669"/>
    <property type="project" value="UniProtKB-KW"/>
</dbReference>
<dbReference type="Proteomes" id="UP001243364">
    <property type="component" value="Unassembled WGS sequence"/>
</dbReference>
<evidence type="ECO:0000256" key="3">
    <source>
        <dbReference type="ARBA" id="ARBA00023295"/>
    </source>
</evidence>
<evidence type="ECO:0000313" key="6">
    <source>
        <dbReference type="Proteomes" id="UP001243364"/>
    </source>
</evidence>
<dbReference type="InterPro" id="IPR018053">
    <property type="entry name" value="Glyco_hydro_32_AS"/>
</dbReference>